<comment type="caution">
    <text evidence="1">The sequence shown here is derived from an EMBL/GenBank/DDBJ whole genome shotgun (WGS) entry which is preliminary data.</text>
</comment>
<feature type="non-terminal residue" evidence="1">
    <location>
        <position position="1"/>
    </location>
</feature>
<keyword evidence="2" id="KW-1185">Reference proteome</keyword>
<accession>A0ACA9QVC9</accession>
<organism evidence="1 2">
    <name type="scientific">Acaulospora colombiana</name>
    <dbReference type="NCBI Taxonomy" id="27376"/>
    <lineage>
        <taxon>Eukaryota</taxon>
        <taxon>Fungi</taxon>
        <taxon>Fungi incertae sedis</taxon>
        <taxon>Mucoromycota</taxon>
        <taxon>Glomeromycotina</taxon>
        <taxon>Glomeromycetes</taxon>
        <taxon>Diversisporales</taxon>
        <taxon>Acaulosporaceae</taxon>
        <taxon>Acaulospora</taxon>
    </lineage>
</organism>
<evidence type="ECO:0000313" key="1">
    <source>
        <dbReference type="EMBL" id="CAG8765963.1"/>
    </source>
</evidence>
<dbReference type="EMBL" id="CAJVPT010061819">
    <property type="protein sequence ID" value="CAG8765963.1"/>
    <property type="molecule type" value="Genomic_DNA"/>
</dbReference>
<protein>
    <submittedName>
        <fullName evidence="1">16869_t:CDS:1</fullName>
    </submittedName>
</protein>
<dbReference type="Proteomes" id="UP000789525">
    <property type="component" value="Unassembled WGS sequence"/>
</dbReference>
<reference evidence="1" key="1">
    <citation type="submission" date="2021-06" db="EMBL/GenBank/DDBJ databases">
        <authorList>
            <person name="Kallberg Y."/>
            <person name="Tangrot J."/>
            <person name="Rosling A."/>
        </authorList>
    </citation>
    <scope>NUCLEOTIDE SEQUENCE</scope>
    <source>
        <strain evidence="1">CL356</strain>
    </source>
</reference>
<evidence type="ECO:0000313" key="2">
    <source>
        <dbReference type="Proteomes" id="UP000789525"/>
    </source>
</evidence>
<name>A0ACA9QVC9_9GLOM</name>
<feature type="non-terminal residue" evidence="1">
    <location>
        <position position="80"/>
    </location>
</feature>
<gene>
    <name evidence="1" type="ORF">ACOLOM_LOCUS13458</name>
</gene>
<proteinExistence type="predicted"/>
<sequence length="80" mass="7878">STSSTHDPSQSWTQPPYGSSKSSSQSPQSTAQQSSGVLAPGSVAAGPAPVHMASPYSHSPAPSHATGQGTSTGSSNPQKS</sequence>